<protein>
    <submittedName>
        <fullName evidence="2">Uncharacterized protein</fullName>
    </submittedName>
</protein>
<reference evidence="2" key="2">
    <citation type="journal article" date="2015" name="Fish Shellfish Immunol.">
        <title>Early steps in the European eel (Anguilla anguilla)-Vibrio vulnificus interaction in the gills: Role of the RtxA13 toxin.</title>
        <authorList>
            <person name="Callol A."/>
            <person name="Pajuelo D."/>
            <person name="Ebbesson L."/>
            <person name="Teles M."/>
            <person name="MacKenzie S."/>
            <person name="Amaro C."/>
        </authorList>
    </citation>
    <scope>NUCLEOTIDE SEQUENCE</scope>
</reference>
<proteinExistence type="predicted"/>
<keyword evidence="1" id="KW-0812">Transmembrane</keyword>
<dbReference type="AlphaFoldDB" id="A0A0E9R6P4"/>
<organism evidence="2">
    <name type="scientific">Anguilla anguilla</name>
    <name type="common">European freshwater eel</name>
    <name type="synonym">Muraena anguilla</name>
    <dbReference type="NCBI Taxonomy" id="7936"/>
    <lineage>
        <taxon>Eukaryota</taxon>
        <taxon>Metazoa</taxon>
        <taxon>Chordata</taxon>
        <taxon>Craniata</taxon>
        <taxon>Vertebrata</taxon>
        <taxon>Euteleostomi</taxon>
        <taxon>Actinopterygii</taxon>
        <taxon>Neopterygii</taxon>
        <taxon>Teleostei</taxon>
        <taxon>Anguilliformes</taxon>
        <taxon>Anguillidae</taxon>
        <taxon>Anguilla</taxon>
    </lineage>
</organism>
<dbReference type="EMBL" id="GBXM01084417">
    <property type="protein sequence ID" value="JAH24160.1"/>
    <property type="molecule type" value="Transcribed_RNA"/>
</dbReference>
<evidence type="ECO:0000313" key="2">
    <source>
        <dbReference type="EMBL" id="JAH24160.1"/>
    </source>
</evidence>
<evidence type="ECO:0000256" key="1">
    <source>
        <dbReference type="SAM" id="Phobius"/>
    </source>
</evidence>
<keyword evidence="1" id="KW-0472">Membrane</keyword>
<name>A0A0E9R6P4_ANGAN</name>
<dbReference type="EMBL" id="GBXM01060898">
    <property type="protein sequence ID" value="JAH47679.1"/>
    <property type="molecule type" value="Transcribed_RNA"/>
</dbReference>
<keyword evidence="1" id="KW-1133">Transmembrane helix</keyword>
<sequence length="50" mass="5654">MLLNKPYGKLMRNYIDQLLSLLGVILVSAAAVSWLHLVAVMLYCNKYSLI</sequence>
<accession>A0A0E9R6P4</accession>
<reference evidence="2" key="1">
    <citation type="submission" date="2014-11" db="EMBL/GenBank/DDBJ databases">
        <authorList>
            <person name="Amaro Gonzalez C."/>
        </authorList>
    </citation>
    <scope>NUCLEOTIDE SEQUENCE</scope>
</reference>
<feature type="transmembrane region" description="Helical" evidence="1">
    <location>
        <begin position="20"/>
        <end position="44"/>
    </location>
</feature>